<dbReference type="InterPro" id="IPR015943">
    <property type="entry name" value="WD40/YVTN_repeat-like_dom_sf"/>
</dbReference>
<reference evidence="5" key="1">
    <citation type="submission" date="2025-08" db="UniProtKB">
        <authorList>
            <consortium name="Ensembl"/>
        </authorList>
    </citation>
    <scope>IDENTIFICATION</scope>
</reference>
<dbReference type="Ensembl" id="ENSPMGT00000015110.1">
    <property type="protein sequence ID" value="ENSPMGP00000014160.1"/>
    <property type="gene ID" value="ENSPMGG00000011625.1"/>
</dbReference>
<dbReference type="InterPro" id="IPR001680">
    <property type="entry name" value="WD40_rpt"/>
</dbReference>
<evidence type="ECO:0000256" key="2">
    <source>
        <dbReference type="ARBA" id="ARBA00022737"/>
    </source>
</evidence>
<dbReference type="PROSITE" id="PS00678">
    <property type="entry name" value="WD_REPEATS_1"/>
    <property type="match status" value="1"/>
</dbReference>
<protein>
    <recommendedName>
        <fullName evidence="7">Anaphase-promoting complex subunit 4 WD40 domain-containing protein</fullName>
    </recommendedName>
</protein>
<dbReference type="GO" id="GO:0008017">
    <property type="term" value="F:microtubule binding"/>
    <property type="evidence" value="ECO:0007669"/>
    <property type="project" value="TreeGrafter"/>
</dbReference>
<dbReference type="PANTHER" id="PTHR13720:SF16">
    <property type="entry name" value="ECHINODERM MICROTUBULE-ASSOCIATED PROTEIN-LIKE 5"/>
    <property type="match status" value="1"/>
</dbReference>
<dbReference type="AlphaFoldDB" id="A0A3B4ABS4"/>
<dbReference type="SUPFAM" id="SSF117289">
    <property type="entry name" value="Nucleoporin domain"/>
    <property type="match status" value="1"/>
</dbReference>
<dbReference type="InterPro" id="IPR019775">
    <property type="entry name" value="WD40_repeat_CS"/>
</dbReference>
<dbReference type="Gene3D" id="2.130.10.10">
    <property type="entry name" value="YVTN repeat-like/Quinoprotein amine dehydrogenase"/>
    <property type="match status" value="2"/>
</dbReference>
<feature type="repeat" description="WD" evidence="3">
    <location>
        <begin position="75"/>
        <end position="109"/>
    </location>
</feature>
<evidence type="ECO:0000256" key="1">
    <source>
        <dbReference type="ARBA" id="ARBA00022574"/>
    </source>
</evidence>
<dbReference type="Proteomes" id="UP000261520">
    <property type="component" value="Unplaced"/>
</dbReference>
<dbReference type="STRING" id="409849.ENSPMGP00000014160"/>
<dbReference type="PANTHER" id="PTHR13720">
    <property type="entry name" value="WD-40 REPEAT PROTEIN"/>
    <property type="match status" value="1"/>
</dbReference>
<evidence type="ECO:0000313" key="6">
    <source>
        <dbReference type="Proteomes" id="UP000261520"/>
    </source>
</evidence>
<reference evidence="5" key="2">
    <citation type="submission" date="2025-09" db="UniProtKB">
        <authorList>
            <consortium name="Ensembl"/>
        </authorList>
    </citation>
    <scope>IDENTIFICATION</scope>
</reference>
<keyword evidence="6" id="KW-1185">Reference proteome</keyword>
<evidence type="ECO:0008006" key="7">
    <source>
        <dbReference type="Google" id="ProtNLM"/>
    </source>
</evidence>
<evidence type="ECO:0000313" key="5">
    <source>
        <dbReference type="Ensembl" id="ENSPMGP00000014160.1"/>
    </source>
</evidence>
<dbReference type="GO" id="GO:0005929">
    <property type="term" value="C:cilium"/>
    <property type="evidence" value="ECO:0007669"/>
    <property type="project" value="UniProtKB-ARBA"/>
</dbReference>
<dbReference type="PROSITE" id="PS50082">
    <property type="entry name" value="WD_REPEATS_2"/>
    <property type="match status" value="2"/>
</dbReference>
<sequence>MDGYLTYNILCVFRGSKDKIFVVKINPYLDKTKAKSRQILNLRRIVNKIRLTLKRYDIDLCVCQYRDIDSFMIYIGHMEGEVWGLATHPHLPLCATVSDDKTLRIWDLSPSHWGRCCCFSPDGKALAVGLNDGSFLIYAKFKRYVAHSTHVTNVRWSHDDSLLVTVGGSDTCLMIWAHEPEGHREIRQCDSEESDIDSEDDGGGYEHL</sequence>
<evidence type="ECO:0000256" key="4">
    <source>
        <dbReference type="SAM" id="MobiDB-lite"/>
    </source>
</evidence>
<dbReference type="SMART" id="SM00320">
    <property type="entry name" value="WD40"/>
    <property type="match status" value="2"/>
</dbReference>
<proteinExistence type="predicted"/>
<dbReference type="InterPro" id="IPR050630">
    <property type="entry name" value="WD_repeat_EMAP"/>
</dbReference>
<name>A0A3B4ABS4_9GOBI</name>
<keyword evidence="2" id="KW-0677">Repeat</keyword>
<organism evidence="5 6">
    <name type="scientific">Periophthalmus magnuspinnatus</name>
    <dbReference type="NCBI Taxonomy" id="409849"/>
    <lineage>
        <taxon>Eukaryota</taxon>
        <taxon>Metazoa</taxon>
        <taxon>Chordata</taxon>
        <taxon>Craniata</taxon>
        <taxon>Vertebrata</taxon>
        <taxon>Euteleostomi</taxon>
        <taxon>Actinopterygii</taxon>
        <taxon>Neopterygii</taxon>
        <taxon>Teleostei</taxon>
        <taxon>Neoteleostei</taxon>
        <taxon>Acanthomorphata</taxon>
        <taxon>Gobiaria</taxon>
        <taxon>Gobiiformes</taxon>
        <taxon>Gobioidei</taxon>
        <taxon>Gobiidae</taxon>
        <taxon>Oxudercinae</taxon>
        <taxon>Periophthalmus</taxon>
    </lineage>
</organism>
<accession>A0A3B4ABS4</accession>
<feature type="region of interest" description="Disordered" evidence="4">
    <location>
        <begin position="187"/>
        <end position="208"/>
    </location>
</feature>
<dbReference type="Pfam" id="PF00400">
    <property type="entry name" value="WD40"/>
    <property type="match status" value="3"/>
</dbReference>
<feature type="compositionally biased region" description="Acidic residues" evidence="4">
    <location>
        <begin position="191"/>
        <end position="208"/>
    </location>
</feature>
<keyword evidence="1 3" id="KW-0853">WD repeat</keyword>
<evidence type="ECO:0000256" key="3">
    <source>
        <dbReference type="PROSITE-ProRule" id="PRU00221"/>
    </source>
</evidence>
<feature type="repeat" description="WD" evidence="3">
    <location>
        <begin position="144"/>
        <end position="176"/>
    </location>
</feature>